<evidence type="ECO:0000313" key="3">
    <source>
        <dbReference type="EMBL" id="AMY08597.1"/>
    </source>
</evidence>
<organism evidence="3 4">
    <name type="scientific">Luteitalea pratensis</name>
    <dbReference type="NCBI Taxonomy" id="1855912"/>
    <lineage>
        <taxon>Bacteria</taxon>
        <taxon>Pseudomonadati</taxon>
        <taxon>Acidobacteriota</taxon>
        <taxon>Vicinamibacteria</taxon>
        <taxon>Vicinamibacterales</taxon>
        <taxon>Vicinamibacteraceae</taxon>
        <taxon>Luteitalea</taxon>
    </lineage>
</organism>
<dbReference type="InterPro" id="IPR050312">
    <property type="entry name" value="IolE/XylAMocC-like"/>
</dbReference>
<dbReference type="PANTHER" id="PTHR12110:SF53">
    <property type="entry name" value="BLR5974 PROTEIN"/>
    <property type="match status" value="1"/>
</dbReference>
<protein>
    <submittedName>
        <fullName evidence="3">Hydroxypyruvate isomerase</fullName>
    </submittedName>
</protein>
<dbReference type="SUPFAM" id="SSF51658">
    <property type="entry name" value="Xylose isomerase-like"/>
    <property type="match status" value="1"/>
</dbReference>
<dbReference type="Pfam" id="PF01261">
    <property type="entry name" value="AP_endonuc_2"/>
    <property type="match status" value="1"/>
</dbReference>
<keyword evidence="1" id="KW-0732">Signal</keyword>
<dbReference type="OrthoDB" id="110753at2"/>
<keyword evidence="4" id="KW-1185">Reference proteome</keyword>
<gene>
    <name evidence="3" type="ORF">LuPra_01801</name>
</gene>
<evidence type="ECO:0000256" key="1">
    <source>
        <dbReference type="SAM" id="SignalP"/>
    </source>
</evidence>
<feature type="domain" description="Xylose isomerase-like TIM barrel" evidence="2">
    <location>
        <begin position="65"/>
        <end position="293"/>
    </location>
</feature>
<dbReference type="STRING" id="1855912.LuPra_01801"/>
<sequence precursor="true">MQSDTRRTRRAFLGAAALPLPLALPAFASAAVVPGLPARIKTSCNLYSFNEPLTKGTMTLEQVIEFCAEIGFDAVDPTGYYFKGYPTVPADTVIHRIKQLAFSLGLGISGTGVRNDFAVPDPAKRDADVALVTRWVDVAAKLGAPVLRVFDGRVMPAGVPKPTVMDWIVDGIQRCVTAGEAGGVMIVLQNHNDALKVAADYLEIRKRIPSPWFGLNVDIGSLRTTDDPYAEVALLAPYAYTWQVKELVYRRDKEERVDLKQIAGILKDARYRGYVPIETLGPGDPKEKVRRYLDEFRAAIA</sequence>
<accession>A0A143PJ57</accession>
<dbReference type="GO" id="GO:0016853">
    <property type="term" value="F:isomerase activity"/>
    <property type="evidence" value="ECO:0007669"/>
    <property type="project" value="UniProtKB-KW"/>
</dbReference>
<name>A0A143PJ57_LUTPR</name>
<dbReference type="PANTHER" id="PTHR12110">
    <property type="entry name" value="HYDROXYPYRUVATE ISOMERASE"/>
    <property type="match status" value="1"/>
</dbReference>
<feature type="chain" id="PRO_5007511441" evidence="1">
    <location>
        <begin position="31"/>
        <end position="301"/>
    </location>
</feature>
<dbReference type="KEGG" id="abac:LuPra_01801"/>
<dbReference type="RefSeq" id="WP_110170422.1">
    <property type="nucleotide sequence ID" value="NZ_CP015136.1"/>
</dbReference>
<dbReference type="Gene3D" id="3.20.20.150">
    <property type="entry name" value="Divalent-metal-dependent TIM barrel enzymes"/>
    <property type="match status" value="1"/>
</dbReference>
<dbReference type="EMBL" id="CP015136">
    <property type="protein sequence ID" value="AMY08597.1"/>
    <property type="molecule type" value="Genomic_DNA"/>
</dbReference>
<evidence type="ECO:0000259" key="2">
    <source>
        <dbReference type="Pfam" id="PF01261"/>
    </source>
</evidence>
<feature type="signal peptide" evidence="1">
    <location>
        <begin position="1"/>
        <end position="30"/>
    </location>
</feature>
<reference evidence="3 4" key="1">
    <citation type="journal article" date="2016" name="Genome Announc.">
        <title>First Complete Genome Sequence of a Subdivision 6 Acidobacterium Strain.</title>
        <authorList>
            <person name="Huang S."/>
            <person name="Vieira S."/>
            <person name="Bunk B."/>
            <person name="Riedel T."/>
            <person name="Sproer C."/>
            <person name="Overmann J."/>
        </authorList>
    </citation>
    <scope>NUCLEOTIDE SEQUENCE [LARGE SCALE GENOMIC DNA]</scope>
    <source>
        <strain evidence="4">DSM 100886 HEG_-6_39</strain>
    </source>
</reference>
<keyword evidence="3" id="KW-0413">Isomerase</keyword>
<dbReference type="AlphaFoldDB" id="A0A143PJ57"/>
<keyword evidence="3" id="KW-0670">Pyruvate</keyword>
<proteinExistence type="predicted"/>
<dbReference type="PATRIC" id="fig|1813736.3.peg.1887"/>
<reference evidence="4" key="2">
    <citation type="submission" date="2016-04" db="EMBL/GenBank/DDBJ databases">
        <title>First Complete Genome Sequence of a Subdivision 6 Acidobacterium.</title>
        <authorList>
            <person name="Huang S."/>
            <person name="Vieira S."/>
            <person name="Bunk B."/>
            <person name="Riedel T."/>
            <person name="Sproeer C."/>
            <person name="Overmann J."/>
        </authorList>
    </citation>
    <scope>NUCLEOTIDE SEQUENCE [LARGE SCALE GENOMIC DNA]</scope>
    <source>
        <strain evidence="4">DSM 100886 HEG_-6_39</strain>
    </source>
</reference>
<evidence type="ECO:0000313" key="4">
    <source>
        <dbReference type="Proteomes" id="UP000076079"/>
    </source>
</evidence>
<dbReference type="InterPro" id="IPR036237">
    <property type="entry name" value="Xyl_isomerase-like_sf"/>
</dbReference>
<dbReference type="InterPro" id="IPR013022">
    <property type="entry name" value="Xyl_isomerase-like_TIM-brl"/>
</dbReference>
<dbReference type="Proteomes" id="UP000076079">
    <property type="component" value="Chromosome"/>
</dbReference>